<evidence type="ECO:0000313" key="2">
    <source>
        <dbReference type="Proteomes" id="UP000267469"/>
    </source>
</evidence>
<organism evidence="1 2">
    <name type="scientific">Sinomicrobium pectinilyticum</name>
    <dbReference type="NCBI Taxonomy" id="1084421"/>
    <lineage>
        <taxon>Bacteria</taxon>
        <taxon>Pseudomonadati</taxon>
        <taxon>Bacteroidota</taxon>
        <taxon>Flavobacteriia</taxon>
        <taxon>Flavobacteriales</taxon>
        <taxon>Flavobacteriaceae</taxon>
        <taxon>Sinomicrobium</taxon>
    </lineage>
</organism>
<evidence type="ECO:0000313" key="1">
    <source>
        <dbReference type="EMBL" id="RNL91392.1"/>
    </source>
</evidence>
<protein>
    <submittedName>
        <fullName evidence="1">DUF4249 family protein</fullName>
    </submittedName>
</protein>
<accession>A0A3N0EUF0</accession>
<comment type="caution">
    <text evidence="1">The sequence shown here is derived from an EMBL/GenBank/DDBJ whole genome shotgun (WGS) entry which is preliminary data.</text>
</comment>
<sequence>SEQLMSVPEITRIEQEDDAGFLSDEIEVTFYYQDNPEENNHYMSKFETDFLIYPEYDINDDKFTQGNEMFDSFSHEDLETGDRLDITFYGISERFDNYMSLILEATDGGSFSTPPANVRGNLINTTNEENYAYGYFRLCETDIRSYVVE</sequence>
<gene>
    <name evidence="1" type="ORF">ED312_04245</name>
</gene>
<dbReference type="Pfam" id="PF14054">
    <property type="entry name" value="DUF4249"/>
    <property type="match status" value="1"/>
</dbReference>
<name>A0A3N0EUF0_SINP1</name>
<dbReference type="EMBL" id="RJTM01000026">
    <property type="protein sequence ID" value="RNL91392.1"/>
    <property type="molecule type" value="Genomic_DNA"/>
</dbReference>
<dbReference type="AlphaFoldDB" id="A0A3N0EUF0"/>
<keyword evidence="2" id="KW-1185">Reference proteome</keyword>
<feature type="non-terminal residue" evidence="1">
    <location>
        <position position="1"/>
    </location>
</feature>
<dbReference type="OrthoDB" id="1430047at2"/>
<proteinExistence type="predicted"/>
<reference evidence="1 2" key="1">
    <citation type="submission" date="2018-10" db="EMBL/GenBank/DDBJ databases">
        <title>Sinomicrobium pectinilyticum sp. nov., a pectinase-producing bacterium isolated from alkaline and saline soil, and emended description of the genus Sinomicrobium.</title>
        <authorList>
            <person name="Cheng B."/>
            <person name="Li C."/>
            <person name="Lai Q."/>
            <person name="Du M."/>
            <person name="Shao Z."/>
            <person name="Xu P."/>
            <person name="Yang C."/>
        </authorList>
    </citation>
    <scope>NUCLEOTIDE SEQUENCE [LARGE SCALE GENOMIC DNA]</scope>
    <source>
        <strain evidence="1 2">5DNS001</strain>
    </source>
</reference>
<dbReference type="RefSeq" id="WP_123214769.1">
    <property type="nucleotide sequence ID" value="NZ_RJTM01000026.1"/>
</dbReference>
<dbReference type="Proteomes" id="UP000267469">
    <property type="component" value="Unassembled WGS sequence"/>
</dbReference>
<dbReference type="InterPro" id="IPR025345">
    <property type="entry name" value="DUF4249"/>
</dbReference>